<name>K5WDL6_PHACS</name>
<dbReference type="Proteomes" id="UP000008370">
    <property type="component" value="Unassembled WGS sequence"/>
</dbReference>
<evidence type="ECO:0000256" key="1">
    <source>
        <dbReference type="SAM" id="MobiDB-lite"/>
    </source>
</evidence>
<feature type="compositionally biased region" description="Acidic residues" evidence="1">
    <location>
        <begin position="130"/>
        <end position="148"/>
    </location>
</feature>
<dbReference type="GeneID" id="18911044"/>
<dbReference type="EMBL" id="JH930471">
    <property type="protein sequence ID" value="EKM57345.1"/>
    <property type="molecule type" value="Genomic_DNA"/>
</dbReference>
<dbReference type="KEGG" id="pco:PHACADRAFT_194902"/>
<feature type="compositionally biased region" description="Basic and acidic residues" evidence="1">
    <location>
        <begin position="163"/>
        <end position="184"/>
    </location>
</feature>
<organism evidence="2 3">
    <name type="scientific">Phanerochaete carnosa (strain HHB-10118-sp)</name>
    <name type="common">White-rot fungus</name>
    <name type="synonym">Peniophora carnosa</name>
    <dbReference type="NCBI Taxonomy" id="650164"/>
    <lineage>
        <taxon>Eukaryota</taxon>
        <taxon>Fungi</taxon>
        <taxon>Dikarya</taxon>
        <taxon>Basidiomycota</taxon>
        <taxon>Agaricomycotina</taxon>
        <taxon>Agaricomycetes</taxon>
        <taxon>Polyporales</taxon>
        <taxon>Phanerochaetaceae</taxon>
        <taxon>Phanerochaete</taxon>
    </lineage>
</organism>
<sequence length="677" mass="74010">MSEGVRTRAGNKTAHPAAKLVPKRRRSTTEIQAQKKAKAQDQAAEDSQVEKAVTKLAELENRQQQQDEDMEIVTNPAPSSRADEVDNVLVVEDLLEQQEPETHDNKQPEEWQEESPGLGEDGEYVKPPSEEDDDEGGDDAEMELDDLEIAGKQPSSRKKIRTGRAEVEAKRKSLKQSKDADSQMKAKKTKRIGGLSDEWQAAQQAAKGKDKNSSSDSTPGQREPEVEIQVNDYAGLEDDARDDTINEREVTVASSTERVADLGPQTLVKIKTTITCGDPATRRKGKSGHRAKPKVTELAPELRQAFGDTIAPLIREYAGAQDVWFKISVQDLEALLSKGLGHTAVAKYDLSDPTDALMKLCAETLHQWRNQFAQEAEEAVKTLISEDEHLDSKEKIKDFVTYMLGDEAGKAPFVYESWGGGTKRSGRFAHPLIIATFAHHVAKVLMPVEAAGHKTTGSPQGALIHCILAANRALRFWKTGEFMKPTGRASHYSQDNWGDTSIWVVNDETKEKVLQLVARTSRWNKSVKKLGAEEWRRLHEEAIEYAQIRYADIPEVVADPSTSSGLSEADDFELESDGSNRDYSTIVSQLLRSTSLLVSATMQLYTLITTLALAAGMVNAQTVCVPPCVTVTIPLIGTIPMPGLTCATGFTCSTLGTGTVSILGTSVGVNAGTCVPS</sequence>
<dbReference type="HOGENOM" id="CLU_406017_0_0_1"/>
<accession>K5WDL6</accession>
<dbReference type="RefSeq" id="XP_007395157.1">
    <property type="nucleotide sequence ID" value="XM_007395095.1"/>
</dbReference>
<dbReference type="AlphaFoldDB" id="K5WDL6"/>
<dbReference type="OrthoDB" id="2804421at2759"/>
<feature type="region of interest" description="Disordered" evidence="1">
    <location>
        <begin position="1"/>
        <end position="245"/>
    </location>
</feature>
<proteinExistence type="predicted"/>
<feature type="compositionally biased region" description="Basic and acidic residues" evidence="1">
    <location>
        <begin position="100"/>
        <end position="109"/>
    </location>
</feature>
<feature type="compositionally biased region" description="Basic and acidic residues" evidence="1">
    <location>
        <begin position="48"/>
        <end position="61"/>
    </location>
</feature>
<evidence type="ECO:0000313" key="2">
    <source>
        <dbReference type="EMBL" id="EKM57345.1"/>
    </source>
</evidence>
<gene>
    <name evidence="2" type="ORF">PHACADRAFT_194902</name>
</gene>
<reference evidence="2 3" key="1">
    <citation type="journal article" date="2012" name="BMC Genomics">
        <title>Comparative genomics of the white-rot fungi, Phanerochaete carnosa and P. chrysosporium, to elucidate the genetic basis of the distinct wood types they colonize.</title>
        <authorList>
            <person name="Suzuki H."/>
            <person name="MacDonald J."/>
            <person name="Syed K."/>
            <person name="Salamov A."/>
            <person name="Hori C."/>
            <person name="Aerts A."/>
            <person name="Henrissat B."/>
            <person name="Wiebenga A."/>
            <person name="vanKuyk P.A."/>
            <person name="Barry K."/>
            <person name="Lindquist E."/>
            <person name="LaButti K."/>
            <person name="Lapidus A."/>
            <person name="Lucas S."/>
            <person name="Coutinho P."/>
            <person name="Gong Y."/>
            <person name="Samejima M."/>
            <person name="Mahadevan R."/>
            <person name="Abou-Zaid M."/>
            <person name="de Vries R.P."/>
            <person name="Igarashi K."/>
            <person name="Yadav J.S."/>
            <person name="Grigoriev I.V."/>
            <person name="Master E.R."/>
        </authorList>
    </citation>
    <scope>NUCLEOTIDE SEQUENCE [LARGE SCALE GENOMIC DNA]</scope>
    <source>
        <strain evidence="2 3">HHB-10118-sp</strain>
    </source>
</reference>
<keyword evidence="3" id="KW-1185">Reference proteome</keyword>
<evidence type="ECO:0000313" key="3">
    <source>
        <dbReference type="Proteomes" id="UP000008370"/>
    </source>
</evidence>
<dbReference type="InParanoid" id="K5WDL6"/>
<protein>
    <submittedName>
        <fullName evidence="2">Uncharacterized protein</fullName>
    </submittedName>
</protein>